<reference evidence="2 3" key="1">
    <citation type="submission" date="2018-05" db="EMBL/GenBank/DDBJ databases">
        <title>Genomic Encyclopedia of Type Strains, Phase IV (KMG-IV): sequencing the most valuable type-strain genomes for metagenomic binning, comparative biology and taxonomic classification.</title>
        <authorList>
            <person name="Goeker M."/>
        </authorList>
    </citation>
    <scope>NUCLEOTIDE SEQUENCE [LARGE SCALE GENOMIC DNA]</scope>
    <source>
        <strain evidence="2 3">DSM 18773</strain>
    </source>
</reference>
<dbReference type="AlphaFoldDB" id="A0A316D6K6"/>
<name>A0A316D6K6_9BACL</name>
<sequence length="81" mass="8266">MGKARLHKGLSLVMAATLAVTSGMSAVPTVAGATTVITASDPNFEDGLQSPLDLCNAAQTAAEFRAGFDQLPIDLGEKTFG</sequence>
<comment type="caution">
    <text evidence="2">The sequence shown here is derived from an EMBL/GenBank/DDBJ whole genome shotgun (WGS) entry which is preliminary data.</text>
</comment>
<feature type="chain" id="PRO_5038808321" evidence="1">
    <location>
        <begin position="26"/>
        <end position="81"/>
    </location>
</feature>
<evidence type="ECO:0000313" key="3">
    <source>
        <dbReference type="Proteomes" id="UP000245634"/>
    </source>
</evidence>
<protein>
    <submittedName>
        <fullName evidence="2">Uncharacterized protein</fullName>
    </submittedName>
</protein>
<gene>
    <name evidence="2" type="ORF">C7459_11245</name>
</gene>
<feature type="signal peptide" evidence="1">
    <location>
        <begin position="1"/>
        <end position="25"/>
    </location>
</feature>
<evidence type="ECO:0000256" key="1">
    <source>
        <dbReference type="SAM" id="SignalP"/>
    </source>
</evidence>
<proteinExistence type="predicted"/>
<keyword evidence="3" id="KW-1185">Reference proteome</keyword>
<keyword evidence="1" id="KW-0732">Signal</keyword>
<dbReference type="EMBL" id="QGGL01000012">
    <property type="protein sequence ID" value="PWK10224.1"/>
    <property type="molecule type" value="Genomic_DNA"/>
</dbReference>
<dbReference type="Proteomes" id="UP000245634">
    <property type="component" value="Unassembled WGS sequence"/>
</dbReference>
<evidence type="ECO:0000313" key="2">
    <source>
        <dbReference type="EMBL" id="PWK10224.1"/>
    </source>
</evidence>
<dbReference type="RefSeq" id="WP_109689960.1">
    <property type="nucleotide sequence ID" value="NZ_QGGL01000012.1"/>
</dbReference>
<accession>A0A316D6K6</accession>
<organism evidence="2 3">
    <name type="scientific">Tumebacillus permanentifrigoris</name>
    <dbReference type="NCBI Taxonomy" id="378543"/>
    <lineage>
        <taxon>Bacteria</taxon>
        <taxon>Bacillati</taxon>
        <taxon>Bacillota</taxon>
        <taxon>Bacilli</taxon>
        <taxon>Bacillales</taxon>
        <taxon>Alicyclobacillaceae</taxon>
        <taxon>Tumebacillus</taxon>
    </lineage>
</organism>